<proteinExistence type="predicted"/>
<name>A0A8J2NS61_9HEXA</name>
<sequence length="64" mass="6930">EGLGMDECEICAPGYYPISLKYGGVVDWEYTPKGVVTCDRITFGVTSGGQIRLNSEILTVSPDK</sequence>
<organism evidence="1 2">
    <name type="scientific">Allacma fusca</name>
    <dbReference type="NCBI Taxonomy" id="39272"/>
    <lineage>
        <taxon>Eukaryota</taxon>
        <taxon>Metazoa</taxon>
        <taxon>Ecdysozoa</taxon>
        <taxon>Arthropoda</taxon>
        <taxon>Hexapoda</taxon>
        <taxon>Collembola</taxon>
        <taxon>Symphypleona</taxon>
        <taxon>Sminthuridae</taxon>
        <taxon>Allacma</taxon>
    </lineage>
</organism>
<dbReference type="Proteomes" id="UP000708208">
    <property type="component" value="Unassembled WGS sequence"/>
</dbReference>
<evidence type="ECO:0000313" key="2">
    <source>
        <dbReference type="Proteomes" id="UP000708208"/>
    </source>
</evidence>
<dbReference type="EMBL" id="CAJVCH010009700">
    <property type="protein sequence ID" value="CAG7667377.1"/>
    <property type="molecule type" value="Genomic_DNA"/>
</dbReference>
<gene>
    <name evidence="1" type="ORF">AFUS01_LOCUS1730</name>
</gene>
<accession>A0A8J2NS61</accession>
<keyword evidence="2" id="KW-1185">Reference proteome</keyword>
<reference evidence="1" key="1">
    <citation type="submission" date="2021-06" db="EMBL/GenBank/DDBJ databases">
        <authorList>
            <person name="Hodson N. C."/>
            <person name="Mongue J. A."/>
            <person name="Jaron S. K."/>
        </authorList>
    </citation>
    <scope>NUCLEOTIDE SEQUENCE</scope>
</reference>
<evidence type="ECO:0000313" key="1">
    <source>
        <dbReference type="EMBL" id="CAG7667377.1"/>
    </source>
</evidence>
<comment type="caution">
    <text evidence="1">The sequence shown here is derived from an EMBL/GenBank/DDBJ whole genome shotgun (WGS) entry which is preliminary data.</text>
</comment>
<dbReference type="AlphaFoldDB" id="A0A8J2NS61"/>
<feature type="non-terminal residue" evidence="1">
    <location>
        <position position="1"/>
    </location>
</feature>
<protein>
    <submittedName>
        <fullName evidence="1">Uncharacterized protein</fullName>
    </submittedName>
</protein>